<proteinExistence type="predicted"/>
<accession>A0ABQ4K569</accession>
<evidence type="ECO:0000313" key="1">
    <source>
        <dbReference type="EMBL" id="GIN20864.1"/>
    </source>
</evidence>
<keyword evidence="2" id="KW-1185">Reference proteome</keyword>
<name>A0ABQ4K569_9BACI</name>
<comment type="caution">
    <text evidence="1">The sequence shown here is derived from an EMBL/GenBank/DDBJ whole genome shotgun (WGS) entry which is preliminary data.</text>
</comment>
<dbReference type="EMBL" id="BOQT01000006">
    <property type="protein sequence ID" value="GIN20864.1"/>
    <property type="molecule type" value="Genomic_DNA"/>
</dbReference>
<sequence length="87" mass="10449">MELMNLVLWFRLKHLTDRYVCCVDQTLEIKEIIFYGPRDMQTESFRVRMSKNTTPIPFECVFQEGGCAIQQADLNCKQYENSWYKKK</sequence>
<reference evidence="1 2" key="1">
    <citation type="submission" date="2021-03" db="EMBL/GenBank/DDBJ databases">
        <title>Antimicrobial resistance genes in bacteria isolated from Japanese honey, and their potential for conferring macrolide and lincosamide resistance in the American foulbrood pathogen Paenibacillus larvae.</title>
        <authorList>
            <person name="Okamoto M."/>
            <person name="Kumagai M."/>
            <person name="Kanamori H."/>
            <person name="Takamatsu D."/>
        </authorList>
    </citation>
    <scope>NUCLEOTIDE SEQUENCE [LARGE SCALE GENOMIC DNA]</scope>
    <source>
        <strain evidence="1 2">J1TS3</strain>
    </source>
</reference>
<evidence type="ECO:0000313" key="2">
    <source>
        <dbReference type="Proteomes" id="UP000680279"/>
    </source>
</evidence>
<organism evidence="1 2">
    <name type="scientific">Siminovitchia fordii</name>
    <dbReference type="NCBI Taxonomy" id="254759"/>
    <lineage>
        <taxon>Bacteria</taxon>
        <taxon>Bacillati</taxon>
        <taxon>Bacillota</taxon>
        <taxon>Bacilli</taxon>
        <taxon>Bacillales</taxon>
        <taxon>Bacillaceae</taxon>
        <taxon>Siminovitchia</taxon>
    </lineage>
</organism>
<gene>
    <name evidence="1" type="ORF">J1TS3_19980</name>
</gene>
<protein>
    <submittedName>
        <fullName evidence="1">Uncharacterized protein</fullName>
    </submittedName>
</protein>
<dbReference type="Proteomes" id="UP000680279">
    <property type="component" value="Unassembled WGS sequence"/>
</dbReference>